<comment type="caution">
    <text evidence="1">The sequence shown here is derived from an EMBL/GenBank/DDBJ whole genome shotgun (WGS) entry which is preliminary data.</text>
</comment>
<dbReference type="Proteomes" id="UP000218231">
    <property type="component" value="Unassembled WGS sequence"/>
</dbReference>
<dbReference type="AlphaFoldDB" id="A0A2A2M4G2"/>
<sequence>MEASALLRLQPTQLLQHRLQCPLEQQAIVQQAYLATTQGHGQAHAVPFAHLHAGAVAEDQPVVAVDTRHQLAAQRLVVVHHLDPGADLQPLYLMNGRVMLVERQASVQLGLITDDQHDIVLHPHFVQRGIRLRRAATGTLMQLL</sequence>
<gene>
    <name evidence="1" type="ORF">WR25_21307</name>
</gene>
<reference evidence="1 2" key="1">
    <citation type="journal article" date="2017" name="Curr. Biol.">
        <title>Genome architecture and evolution of a unichromosomal asexual nematode.</title>
        <authorList>
            <person name="Fradin H."/>
            <person name="Zegar C."/>
            <person name="Gutwein M."/>
            <person name="Lucas J."/>
            <person name="Kovtun M."/>
            <person name="Corcoran D."/>
            <person name="Baugh L.R."/>
            <person name="Kiontke K."/>
            <person name="Gunsalus K."/>
            <person name="Fitch D.H."/>
            <person name="Piano F."/>
        </authorList>
    </citation>
    <scope>NUCLEOTIDE SEQUENCE [LARGE SCALE GENOMIC DNA]</scope>
    <source>
        <strain evidence="1">PF1309</strain>
    </source>
</reference>
<name>A0A2A2M4G2_9BILA</name>
<evidence type="ECO:0000313" key="1">
    <source>
        <dbReference type="EMBL" id="PAV93344.1"/>
    </source>
</evidence>
<protein>
    <submittedName>
        <fullName evidence="1">Uncharacterized protein</fullName>
    </submittedName>
</protein>
<accession>A0A2A2M4G2</accession>
<proteinExistence type="predicted"/>
<dbReference type="EMBL" id="LIAE01005435">
    <property type="protein sequence ID" value="PAV93344.1"/>
    <property type="molecule type" value="Genomic_DNA"/>
</dbReference>
<evidence type="ECO:0000313" key="2">
    <source>
        <dbReference type="Proteomes" id="UP000218231"/>
    </source>
</evidence>
<organism evidence="1 2">
    <name type="scientific">Diploscapter pachys</name>
    <dbReference type="NCBI Taxonomy" id="2018661"/>
    <lineage>
        <taxon>Eukaryota</taxon>
        <taxon>Metazoa</taxon>
        <taxon>Ecdysozoa</taxon>
        <taxon>Nematoda</taxon>
        <taxon>Chromadorea</taxon>
        <taxon>Rhabditida</taxon>
        <taxon>Rhabditina</taxon>
        <taxon>Rhabditomorpha</taxon>
        <taxon>Rhabditoidea</taxon>
        <taxon>Rhabditidae</taxon>
        <taxon>Diploscapter</taxon>
    </lineage>
</organism>
<keyword evidence="2" id="KW-1185">Reference proteome</keyword>